<keyword evidence="2" id="KW-1185">Reference proteome</keyword>
<comment type="caution">
    <text evidence="1">The sequence shown here is derived from an EMBL/GenBank/DDBJ whole genome shotgun (WGS) entry which is preliminary data.</text>
</comment>
<dbReference type="AlphaFoldDB" id="A0A2V3IHW9"/>
<name>A0A2V3IHW9_9FLOR</name>
<protein>
    <submittedName>
        <fullName evidence="1">Uncharacterized protein</fullName>
    </submittedName>
</protein>
<evidence type="ECO:0000313" key="1">
    <source>
        <dbReference type="EMBL" id="PXF41677.1"/>
    </source>
</evidence>
<proteinExistence type="predicted"/>
<evidence type="ECO:0000313" key="2">
    <source>
        <dbReference type="Proteomes" id="UP000247409"/>
    </source>
</evidence>
<reference evidence="1 2" key="1">
    <citation type="journal article" date="2018" name="Mol. Biol. Evol.">
        <title>Analysis of the draft genome of the red seaweed Gracilariopsis chorda provides insights into genome size evolution in Rhodophyta.</title>
        <authorList>
            <person name="Lee J."/>
            <person name="Yang E.C."/>
            <person name="Graf L."/>
            <person name="Yang J.H."/>
            <person name="Qiu H."/>
            <person name="Zel Zion U."/>
            <person name="Chan C.X."/>
            <person name="Stephens T.G."/>
            <person name="Weber A.P.M."/>
            <person name="Boo G.H."/>
            <person name="Boo S.M."/>
            <person name="Kim K.M."/>
            <person name="Shin Y."/>
            <person name="Jung M."/>
            <person name="Lee S.J."/>
            <person name="Yim H.S."/>
            <person name="Lee J.H."/>
            <person name="Bhattacharya D."/>
            <person name="Yoon H.S."/>
        </authorList>
    </citation>
    <scope>NUCLEOTIDE SEQUENCE [LARGE SCALE GENOMIC DNA]</scope>
    <source>
        <strain evidence="1 2">SKKU-2015</strain>
        <tissue evidence="1">Whole body</tissue>
    </source>
</reference>
<accession>A0A2V3IHW9</accession>
<gene>
    <name evidence="1" type="ORF">BWQ96_08598</name>
</gene>
<organism evidence="1 2">
    <name type="scientific">Gracilariopsis chorda</name>
    <dbReference type="NCBI Taxonomy" id="448386"/>
    <lineage>
        <taxon>Eukaryota</taxon>
        <taxon>Rhodophyta</taxon>
        <taxon>Florideophyceae</taxon>
        <taxon>Rhodymeniophycidae</taxon>
        <taxon>Gracilariales</taxon>
        <taxon>Gracilariaceae</taxon>
        <taxon>Gracilariopsis</taxon>
    </lineage>
</organism>
<sequence length="214" mass="24327">MLWRFLQGTRLFQQLAEVREAQRSLRIAQHRAALRAKRAAVRSRVMMEVQHARAEQLLLHMENVRCTARIRATKQVLDAHEKRLHMLRSLAESRGERLPITGKNQTEVDFKQRILNNAESLIPAESRNAGRLVRQELRQSMEGMELKGEDEAQMSANMITGLAKDIGLSKSELEKLISQVEATGGDSGLREAVMKQFEDVPSDVTTGKRQAFQQ</sequence>
<dbReference type="EMBL" id="NBIV01000203">
    <property type="protein sequence ID" value="PXF41677.1"/>
    <property type="molecule type" value="Genomic_DNA"/>
</dbReference>
<dbReference type="Proteomes" id="UP000247409">
    <property type="component" value="Unassembled WGS sequence"/>
</dbReference>